<evidence type="ECO:0000313" key="1">
    <source>
        <dbReference type="EMBL" id="GAH16822.1"/>
    </source>
</evidence>
<sequence length="253" mass="30053">MFPEEFSEKYGIKKTTLDYYIDEIVENQIFPIRFFKLEVLPDKFYYFQSDEKVEMMLRIITEEHITKFTYLNKLFEGSSDLILPLNMSSTVNAILDEACQNVFDEGLKKSLRKFLPEYINYLAYKIEKEKKLVGVSDKLEGIIWQNIPEILQSDIYKTSQYQFIGESEMNYYLDTSILEVLQPYLAFWFKPEELNLKIQDYLKSKEYDKALRLEELGKVFANSKSKIKNLDLIIVKGIILCHLNRNKELIEFL</sequence>
<name>X1D998_9ZZZZ</name>
<feature type="non-terminal residue" evidence="1">
    <location>
        <position position="253"/>
    </location>
</feature>
<protein>
    <submittedName>
        <fullName evidence="1">Uncharacterized protein</fullName>
    </submittedName>
</protein>
<organism evidence="1">
    <name type="scientific">marine sediment metagenome</name>
    <dbReference type="NCBI Taxonomy" id="412755"/>
    <lineage>
        <taxon>unclassified sequences</taxon>
        <taxon>metagenomes</taxon>
        <taxon>ecological metagenomes</taxon>
    </lineage>
</organism>
<accession>X1D998</accession>
<dbReference type="EMBL" id="BART01030386">
    <property type="protein sequence ID" value="GAH16822.1"/>
    <property type="molecule type" value="Genomic_DNA"/>
</dbReference>
<proteinExistence type="predicted"/>
<comment type="caution">
    <text evidence="1">The sequence shown here is derived from an EMBL/GenBank/DDBJ whole genome shotgun (WGS) entry which is preliminary data.</text>
</comment>
<gene>
    <name evidence="1" type="ORF">S01H4_53075</name>
</gene>
<dbReference type="AlphaFoldDB" id="X1D998"/>
<reference evidence="1" key="1">
    <citation type="journal article" date="2014" name="Front. Microbiol.">
        <title>High frequency of phylogenetically diverse reductive dehalogenase-homologous genes in deep subseafloor sedimentary metagenomes.</title>
        <authorList>
            <person name="Kawai M."/>
            <person name="Futagami T."/>
            <person name="Toyoda A."/>
            <person name="Takaki Y."/>
            <person name="Nishi S."/>
            <person name="Hori S."/>
            <person name="Arai W."/>
            <person name="Tsubouchi T."/>
            <person name="Morono Y."/>
            <person name="Uchiyama I."/>
            <person name="Ito T."/>
            <person name="Fujiyama A."/>
            <person name="Inagaki F."/>
            <person name="Takami H."/>
        </authorList>
    </citation>
    <scope>NUCLEOTIDE SEQUENCE</scope>
    <source>
        <strain evidence="1">Expedition CK06-06</strain>
    </source>
</reference>